<keyword evidence="2" id="KW-0614">Plasmid</keyword>
<dbReference type="SUPFAM" id="SSF47413">
    <property type="entry name" value="lambda repressor-like DNA-binding domains"/>
    <property type="match status" value="1"/>
</dbReference>
<dbReference type="EMBL" id="CP024793">
    <property type="protein sequence ID" value="AUB44561.1"/>
    <property type="molecule type" value="Genomic_DNA"/>
</dbReference>
<dbReference type="Proteomes" id="UP000232003">
    <property type="component" value="Plasmid pNFSY08"/>
</dbReference>
<dbReference type="OrthoDB" id="515144at2"/>
<feature type="domain" description="HTH cro/C1-type" evidence="1">
    <location>
        <begin position="21"/>
        <end position="77"/>
    </location>
</feature>
<dbReference type="RefSeq" id="WP_100904220.1">
    <property type="nucleotide sequence ID" value="NZ_CAWNNC010000009.1"/>
</dbReference>
<dbReference type="KEGG" id="nfl:COO91_10797"/>
<dbReference type="GO" id="GO:0003677">
    <property type="term" value="F:DNA binding"/>
    <property type="evidence" value="ECO:0007669"/>
    <property type="project" value="InterPro"/>
</dbReference>
<dbReference type="AlphaFoldDB" id="A0A2K8TA76"/>
<keyword evidence="3" id="KW-1185">Reference proteome</keyword>
<dbReference type="SMART" id="SM00530">
    <property type="entry name" value="HTH_XRE"/>
    <property type="match status" value="1"/>
</dbReference>
<proteinExistence type="predicted"/>
<dbReference type="Pfam" id="PF13560">
    <property type="entry name" value="HTH_31"/>
    <property type="match status" value="1"/>
</dbReference>
<sequence length="79" mass="8624">MGLTLMRVTFSKEFPGLGEKIKALRKASTKSVTELAASAGISANHWSRIEREKVQDLPIETLRGIEKALGTELGVEVEV</sequence>
<geneLocation type="plasmid" evidence="3">
    <name>pnfsy08</name>
</geneLocation>
<protein>
    <submittedName>
        <fullName evidence="2">Transcriptional regulator, containings XRE-family HTH domain</fullName>
    </submittedName>
</protein>
<evidence type="ECO:0000259" key="1">
    <source>
        <dbReference type="PROSITE" id="PS50943"/>
    </source>
</evidence>
<dbReference type="InterPro" id="IPR001387">
    <property type="entry name" value="Cro/C1-type_HTH"/>
</dbReference>
<name>A0A2K8TA76_9NOSO</name>
<evidence type="ECO:0000313" key="3">
    <source>
        <dbReference type="Proteomes" id="UP000232003"/>
    </source>
</evidence>
<dbReference type="Gene3D" id="1.10.260.40">
    <property type="entry name" value="lambda repressor-like DNA-binding domains"/>
    <property type="match status" value="1"/>
</dbReference>
<dbReference type="CDD" id="cd00093">
    <property type="entry name" value="HTH_XRE"/>
    <property type="match status" value="1"/>
</dbReference>
<dbReference type="PROSITE" id="PS50943">
    <property type="entry name" value="HTH_CROC1"/>
    <property type="match status" value="1"/>
</dbReference>
<gene>
    <name evidence="2" type="ORF">COO91_10797</name>
</gene>
<reference evidence="2 3" key="1">
    <citation type="submission" date="2017-11" db="EMBL/GenBank/DDBJ databases">
        <title>Complete genome of a free-living desiccation-tolerant cyanobacterium and its photosynthetic adaptation to extreme terrestrial habitat.</title>
        <authorList>
            <person name="Shang J."/>
        </authorList>
    </citation>
    <scope>NUCLEOTIDE SEQUENCE [LARGE SCALE GENOMIC DNA]</scope>
    <source>
        <strain evidence="2 3">CCNUN1</strain>
        <plasmid evidence="3">pnfsy08</plasmid>
    </source>
</reference>
<dbReference type="InterPro" id="IPR010982">
    <property type="entry name" value="Lambda_DNA-bd_dom_sf"/>
</dbReference>
<accession>A0A2K8TA76</accession>
<evidence type="ECO:0000313" key="2">
    <source>
        <dbReference type="EMBL" id="AUB44561.1"/>
    </source>
</evidence>
<organism evidence="2 3">
    <name type="scientific">Nostoc flagelliforme CCNUN1</name>
    <dbReference type="NCBI Taxonomy" id="2038116"/>
    <lineage>
        <taxon>Bacteria</taxon>
        <taxon>Bacillati</taxon>
        <taxon>Cyanobacteriota</taxon>
        <taxon>Cyanophyceae</taxon>
        <taxon>Nostocales</taxon>
        <taxon>Nostocaceae</taxon>
        <taxon>Nostoc</taxon>
    </lineage>
</organism>